<accession>A0A9P8Y094</accession>
<reference evidence="2" key="1">
    <citation type="journal article" date="2021" name="Nat. Commun.">
        <title>Genetic determinants of endophytism in the Arabidopsis root mycobiome.</title>
        <authorList>
            <person name="Mesny F."/>
            <person name="Miyauchi S."/>
            <person name="Thiergart T."/>
            <person name="Pickel B."/>
            <person name="Atanasova L."/>
            <person name="Karlsson M."/>
            <person name="Huettel B."/>
            <person name="Barry K.W."/>
            <person name="Haridas S."/>
            <person name="Chen C."/>
            <person name="Bauer D."/>
            <person name="Andreopoulos W."/>
            <person name="Pangilinan J."/>
            <person name="LaButti K."/>
            <person name="Riley R."/>
            <person name="Lipzen A."/>
            <person name="Clum A."/>
            <person name="Drula E."/>
            <person name="Henrissat B."/>
            <person name="Kohler A."/>
            <person name="Grigoriev I.V."/>
            <person name="Martin F.M."/>
            <person name="Hacquard S."/>
        </authorList>
    </citation>
    <scope>NUCLEOTIDE SEQUENCE</scope>
    <source>
        <strain evidence="2">MPI-CAGE-CH-0230</strain>
    </source>
</reference>
<feature type="region of interest" description="Disordered" evidence="1">
    <location>
        <begin position="129"/>
        <end position="198"/>
    </location>
</feature>
<dbReference type="EMBL" id="JAGTJQ010000007">
    <property type="protein sequence ID" value="KAH7027418.1"/>
    <property type="molecule type" value="Genomic_DNA"/>
</dbReference>
<name>A0A9P8Y094_9PEZI</name>
<dbReference type="AlphaFoldDB" id="A0A9P8Y094"/>
<dbReference type="Proteomes" id="UP000756346">
    <property type="component" value="Unassembled WGS sequence"/>
</dbReference>
<gene>
    <name evidence="2" type="ORF">B0I36DRAFT_412832</name>
</gene>
<feature type="region of interest" description="Disordered" evidence="1">
    <location>
        <begin position="1"/>
        <end position="40"/>
    </location>
</feature>
<evidence type="ECO:0000313" key="2">
    <source>
        <dbReference type="EMBL" id="KAH7027418.1"/>
    </source>
</evidence>
<dbReference type="RefSeq" id="XP_046010217.1">
    <property type="nucleotide sequence ID" value="XM_046161982.1"/>
</dbReference>
<sequence length="198" mass="20722">MVSRQGTCTGSRDQLPASPSLGVVFDSRGGGGARRRRRRRRRRVVGLEVVVGGDAGEERSLQAAAAARGTLQPALISPEAAAAPPGPIRLITRIHSAQQGPQPAPPLSVYPSWWHLCIDRSFTTTPFASLGGSRAGGETAREREKRERTASRHAGLLAITTSPSAATPLAPSPAYTTQAQQDNRLVSGAAPVPPLPSA</sequence>
<dbReference type="GeneID" id="70191528"/>
<keyword evidence="3" id="KW-1185">Reference proteome</keyword>
<feature type="compositionally biased region" description="Basic and acidic residues" evidence="1">
    <location>
        <begin position="139"/>
        <end position="150"/>
    </location>
</feature>
<comment type="caution">
    <text evidence="2">The sequence shown here is derived from an EMBL/GenBank/DDBJ whole genome shotgun (WGS) entry which is preliminary data.</text>
</comment>
<organism evidence="2 3">
    <name type="scientific">Microdochium trichocladiopsis</name>
    <dbReference type="NCBI Taxonomy" id="1682393"/>
    <lineage>
        <taxon>Eukaryota</taxon>
        <taxon>Fungi</taxon>
        <taxon>Dikarya</taxon>
        <taxon>Ascomycota</taxon>
        <taxon>Pezizomycotina</taxon>
        <taxon>Sordariomycetes</taxon>
        <taxon>Xylariomycetidae</taxon>
        <taxon>Xylariales</taxon>
        <taxon>Microdochiaceae</taxon>
        <taxon>Microdochium</taxon>
    </lineage>
</organism>
<feature type="compositionally biased region" description="Polar residues" evidence="1">
    <location>
        <begin position="1"/>
        <end position="12"/>
    </location>
</feature>
<evidence type="ECO:0000313" key="3">
    <source>
        <dbReference type="Proteomes" id="UP000756346"/>
    </source>
</evidence>
<evidence type="ECO:0000256" key="1">
    <source>
        <dbReference type="SAM" id="MobiDB-lite"/>
    </source>
</evidence>
<feature type="compositionally biased region" description="Low complexity" evidence="1">
    <location>
        <begin position="156"/>
        <end position="177"/>
    </location>
</feature>
<proteinExistence type="predicted"/>
<protein>
    <submittedName>
        <fullName evidence="2">Uncharacterized protein</fullName>
    </submittedName>
</protein>